<proteinExistence type="predicted"/>
<accession>A0AAD7NWM6</accession>
<comment type="caution">
    <text evidence="1">The sequence shown here is derived from an EMBL/GenBank/DDBJ whole genome shotgun (WGS) entry which is preliminary data.</text>
</comment>
<keyword evidence="2" id="KW-1185">Reference proteome</keyword>
<dbReference type="EMBL" id="JARKIB010000007">
    <property type="protein sequence ID" value="KAJ7778121.1"/>
    <property type="molecule type" value="Genomic_DNA"/>
</dbReference>
<dbReference type="AlphaFoldDB" id="A0AAD7NWM6"/>
<sequence>MHIYCPWETRHPELARMAIVVPVPMSGHSHPPPPKTKCTHVVAARYRECVRKFGPEATVNKVENAQSTKDLLGGKTPSLFHPGLISHDTKTRIIQEVKAEWNELSSTAVNTRQEVAAYLTDQEALSDEERYLQSSLSRDGKRVIFGAHSKLLCPIHDLCTLDCDTNFKPVAGKMQIFEINGWLVAINECMCILSTCLQSTPGMDSLSQSLCWTARTSVVGCDAALVLGFIRGLK</sequence>
<evidence type="ECO:0000313" key="2">
    <source>
        <dbReference type="Proteomes" id="UP001215598"/>
    </source>
</evidence>
<gene>
    <name evidence="1" type="ORF">B0H16DRAFT_1711657</name>
</gene>
<name>A0AAD7NWM6_9AGAR</name>
<organism evidence="1 2">
    <name type="scientific">Mycena metata</name>
    <dbReference type="NCBI Taxonomy" id="1033252"/>
    <lineage>
        <taxon>Eukaryota</taxon>
        <taxon>Fungi</taxon>
        <taxon>Dikarya</taxon>
        <taxon>Basidiomycota</taxon>
        <taxon>Agaricomycotina</taxon>
        <taxon>Agaricomycetes</taxon>
        <taxon>Agaricomycetidae</taxon>
        <taxon>Agaricales</taxon>
        <taxon>Marasmiineae</taxon>
        <taxon>Mycenaceae</taxon>
        <taxon>Mycena</taxon>
    </lineage>
</organism>
<reference evidence="1" key="1">
    <citation type="submission" date="2023-03" db="EMBL/GenBank/DDBJ databases">
        <title>Massive genome expansion in bonnet fungi (Mycena s.s.) driven by repeated elements and novel gene families across ecological guilds.</title>
        <authorList>
            <consortium name="Lawrence Berkeley National Laboratory"/>
            <person name="Harder C.B."/>
            <person name="Miyauchi S."/>
            <person name="Viragh M."/>
            <person name="Kuo A."/>
            <person name="Thoen E."/>
            <person name="Andreopoulos B."/>
            <person name="Lu D."/>
            <person name="Skrede I."/>
            <person name="Drula E."/>
            <person name="Henrissat B."/>
            <person name="Morin E."/>
            <person name="Kohler A."/>
            <person name="Barry K."/>
            <person name="LaButti K."/>
            <person name="Morin E."/>
            <person name="Salamov A."/>
            <person name="Lipzen A."/>
            <person name="Mereny Z."/>
            <person name="Hegedus B."/>
            <person name="Baldrian P."/>
            <person name="Stursova M."/>
            <person name="Weitz H."/>
            <person name="Taylor A."/>
            <person name="Grigoriev I.V."/>
            <person name="Nagy L.G."/>
            <person name="Martin F."/>
            <person name="Kauserud H."/>
        </authorList>
    </citation>
    <scope>NUCLEOTIDE SEQUENCE</scope>
    <source>
        <strain evidence="1">CBHHK182m</strain>
    </source>
</reference>
<dbReference type="Proteomes" id="UP001215598">
    <property type="component" value="Unassembled WGS sequence"/>
</dbReference>
<evidence type="ECO:0000313" key="1">
    <source>
        <dbReference type="EMBL" id="KAJ7778121.1"/>
    </source>
</evidence>
<protein>
    <submittedName>
        <fullName evidence="1">Uncharacterized protein</fullName>
    </submittedName>
</protein>